<dbReference type="RefSeq" id="WP_343860851.1">
    <property type="nucleotide sequence ID" value="NZ_BAAACX010000009.1"/>
</dbReference>
<evidence type="ECO:0000259" key="1">
    <source>
        <dbReference type="Pfam" id="PF04266"/>
    </source>
</evidence>
<dbReference type="InterPro" id="IPR015947">
    <property type="entry name" value="PUA-like_sf"/>
</dbReference>
<dbReference type="CDD" id="cd06554">
    <property type="entry name" value="ASCH_ASC-1_like"/>
    <property type="match status" value="1"/>
</dbReference>
<dbReference type="Pfam" id="PF04266">
    <property type="entry name" value="ASCH"/>
    <property type="match status" value="1"/>
</dbReference>
<dbReference type="Gene3D" id="2.30.130.30">
    <property type="entry name" value="Hypothetical protein"/>
    <property type="match status" value="1"/>
</dbReference>
<keyword evidence="3" id="KW-1185">Reference proteome</keyword>
<gene>
    <name evidence="2" type="ORF">GCM10008933_21550</name>
</gene>
<sequence length="159" mass="18059">MKAITIIQPWATLIALGEKKFETRSWRTNYRGSLAIHAGKKIDRGICEQEPFRSVLAKYGYTADNLPIGAVVAVANLTECCQIERLTDSDVEIPPVKLHYSNGRVQGWFGYLKENKELIFGDYTDGRYAWELSDVQQLPEPIEAKGMQGLWNWEYSSLA</sequence>
<protein>
    <recommendedName>
        <fullName evidence="1">ASCH domain-containing protein</fullName>
    </recommendedName>
</protein>
<comment type="caution">
    <text evidence="2">The sequence shown here is derived from an EMBL/GenBank/DDBJ whole genome shotgun (WGS) entry which is preliminary data.</text>
</comment>
<accession>A0ABP3I5S1</accession>
<feature type="domain" description="ASCH" evidence="1">
    <location>
        <begin position="5"/>
        <end position="82"/>
    </location>
</feature>
<proteinExistence type="predicted"/>
<dbReference type="Proteomes" id="UP001500340">
    <property type="component" value="Unassembled WGS sequence"/>
</dbReference>
<organism evidence="2 3">
    <name type="scientific">Paenibacillus motobuensis</name>
    <dbReference type="NCBI Taxonomy" id="295324"/>
    <lineage>
        <taxon>Bacteria</taxon>
        <taxon>Bacillati</taxon>
        <taxon>Bacillota</taxon>
        <taxon>Bacilli</taxon>
        <taxon>Bacillales</taxon>
        <taxon>Paenibacillaceae</taxon>
        <taxon>Paenibacillus</taxon>
    </lineage>
</organism>
<evidence type="ECO:0000313" key="2">
    <source>
        <dbReference type="EMBL" id="GAA0390334.1"/>
    </source>
</evidence>
<dbReference type="InterPro" id="IPR007374">
    <property type="entry name" value="ASCH_domain"/>
</dbReference>
<dbReference type="EMBL" id="BAAACX010000009">
    <property type="protein sequence ID" value="GAA0390334.1"/>
    <property type="molecule type" value="Genomic_DNA"/>
</dbReference>
<dbReference type="SUPFAM" id="SSF88697">
    <property type="entry name" value="PUA domain-like"/>
    <property type="match status" value="1"/>
</dbReference>
<name>A0ABP3I5S1_9BACL</name>
<evidence type="ECO:0000313" key="3">
    <source>
        <dbReference type="Proteomes" id="UP001500340"/>
    </source>
</evidence>
<reference evidence="3" key="1">
    <citation type="journal article" date="2019" name="Int. J. Syst. Evol. Microbiol.">
        <title>The Global Catalogue of Microorganisms (GCM) 10K type strain sequencing project: providing services to taxonomists for standard genome sequencing and annotation.</title>
        <authorList>
            <consortium name="The Broad Institute Genomics Platform"/>
            <consortium name="The Broad Institute Genome Sequencing Center for Infectious Disease"/>
            <person name="Wu L."/>
            <person name="Ma J."/>
        </authorList>
    </citation>
    <scope>NUCLEOTIDE SEQUENCE [LARGE SCALE GENOMIC DNA]</scope>
    <source>
        <strain evidence="3">JCM 12774</strain>
    </source>
</reference>